<protein>
    <recommendedName>
        <fullName evidence="1">CHAT domain-containing protein</fullName>
    </recommendedName>
</protein>
<dbReference type="AlphaFoldDB" id="A0A9W8XT79"/>
<evidence type="ECO:0000313" key="3">
    <source>
        <dbReference type="Proteomes" id="UP001140513"/>
    </source>
</evidence>
<evidence type="ECO:0000313" key="2">
    <source>
        <dbReference type="EMBL" id="KAJ4357195.1"/>
    </source>
</evidence>
<dbReference type="EMBL" id="JAPEUX010000002">
    <property type="protein sequence ID" value="KAJ4357195.1"/>
    <property type="molecule type" value="Genomic_DNA"/>
</dbReference>
<dbReference type="RefSeq" id="XP_056074054.1">
    <property type="nucleotide sequence ID" value="XM_056210581.1"/>
</dbReference>
<organism evidence="2 3">
    <name type="scientific">Didymosphaeria variabile</name>
    <dbReference type="NCBI Taxonomy" id="1932322"/>
    <lineage>
        <taxon>Eukaryota</taxon>
        <taxon>Fungi</taxon>
        <taxon>Dikarya</taxon>
        <taxon>Ascomycota</taxon>
        <taxon>Pezizomycotina</taxon>
        <taxon>Dothideomycetes</taxon>
        <taxon>Pleosporomycetidae</taxon>
        <taxon>Pleosporales</taxon>
        <taxon>Massarineae</taxon>
        <taxon>Didymosphaeriaceae</taxon>
        <taxon>Didymosphaeria</taxon>
    </lineage>
</organism>
<dbReference type="Proteomes" id="UP001140513">
    <property type="component" value="Unassembled WGS sequence"/>
</dbReference>
<dbReference type="InterPro" id="IPR024983">
    <property type="entry name" value="CHAT_dom"/>
</dbReference>
<feature type="domain" description="CHAT" evidence="1">
    <location>
        <begin position="162"/>
        <end position="518"/>
    </location>
</feature>
<evidence type="ECO:0000259" key="1">
    <source>
        <dbReference type="Pfam" id="PF12770"/>
    </source>
</evidence>
<reference evidence="2" key="1">
    <citation type="submission" date="2022-10" db="EMBL/GenBank/DDBJ databases">
        <title>Tapping the CABI collections for fungal endophytes: first genome assemblies for Collariella, Neodidymelliopsis, Ascochyta clinopodiicola, Didymella pomorum, Didymosphaeria variabile, Neocosmospora piperis and Neocucurbitaria cava.</title>
        <authorList>
            <person name="Hill R."/>
        </authorList>
    </citation>
    <scope>NUCLEOTIDE SEQUENCE</scope>
    <source>
        <strain evidence="2">IMI 356815</strain>
    </source>
</reference>
<proteinExistence type="predicted"/>
<dbReference type="GeneID" id="80905300"/>
<sequence length="519" mass="58041">MKYETRVDLGKLESTKPELASQFKDIADMLDSSDRQTIAPDIAIQGVPSVPSNTVPNFTLDRRHELLQKFEETTNLIRKLPGFEGFLKPLSRDDLSLVAPKHPVVVINVDYRCDALILLHGKVHHLPLPDLRRVSVEAALDIVRAIRETRLDPRMRVLWYHLLGWLWRTTVRPVLQYLGFTTKPTESNWPRIWWVPTGALSQLPLHAAGIHRETSTESALDRVISSYSPSVKAMVFSRQNNASPLSPQTGHTALLTSMGTTPGQNDLPCAETEAKELNDLLQVTMHTTHLEYPFKEDTVKELPGSDIFHFAGHGKADPIDPSQSCLLLQDWHNDPLTVGDLIAMKLHETQPWLAFLSACSTSESQDKKLLDESVHMVSAFQLAGFRNVLGTLWEVSDRHSLDLAKDVYISLEGVIGEEEVVAHALHHAVRKLRDDLNNAAGNPSDEPALPLAQIGLVGGYSEEKMTKLRMAAESMRQLIVIEDEEDDDVDDERLGAKSIRRVLPKGDPLIWSAYIHVGL</sequence>
<accession>A0A9W8XT79</accession>
<dbReference type="Pfam" id="PF12770">
    <property type="entry name" value="CHAT"/>
    <property type="match status" value="1"/>
</dbReference>
<comment type="caution">
    <text evidence="2">The sequence shown here is derived from an EMBL/GenBank/DDBJ whole genome shotgun (WGS) entry which is preliminary data.</text>
</comment>
<dbReference type="OrthoDB" id="9991317at2759"/>
<keyword evidence="3" id="KW-1185">Reference proteome</keyword>
<gene>
    <name evidence="2" type="ORF">N0V89_001770</name>
</gene>
<name>A0A9W8XT79_9PLEO</name>